<dbReference type="EMBL" id="WTYZ01000001">
    <property type="protein sequence ID" value="MXO83273.1"/>
    <property type="molecule type" value="Genomic_DNA"/>
</dbReference>
<reference evidence="2 3" key="1">
    <citation type="submission" date="2019-12" db="EMBL/GenBank/DDBJ databases">
        <title>Genomic-based taxomic classification of the family Erythrobacteraceae.</title>
        <authorList>
            <person name="Xu L."/>
        </authorList>
    </citation>
    <scope>NUCLEOTIDE SEQUENCE [LARGE SCALE GENOMIC DNA]</scope>
    <source>
        <strain evidence="2 3">KCTC 42006</strain>
    </source>
</reference>
<protein>
    <recommendedName>
        <fullName evidence="4">Lipoprotein</fullName>
    </recommendedName>
</protein>
<feature type="compositionally biased region" description="Basic and acidic residues" evidence="1">
    <location>
        <begin position="137"/>
        <end position="158"/>
    </location>
</feature>
<evidence type="ECO:0008006" key="4">
    <source>
        <dbReference type="Google" id="ProtNLM"/>
    </source>
</evidence>
<keyword evidence="3" id="KW-1185">Reference proteome</keyword>
<evidence type="ECO:0000313" key="2">
    <source>
        <dbReference type="EMBL" id="MXO83273.1"/>
    </source>
</evidence>
<dbReference type="AlphaFoldDB" id="A0A844Z8K1"/>
<gene>
    <name evidence="2" type="ORF">GRI35_07835</name>
</gene>
<organism evidence="2 3">
    <name type="scientific">Pontixanthobacter aestiaquae</name>
    <dbReference type="NCBI Taxonomy" id="1509367"/>
    <lineage>
        <taxon>Bacteria</taxon>
        <taxon>Pseudomonadati</taxon>
        <taxon>Pseudomonadota</taxon>
        <taxon>Alphaproteobacteria</taxon>
        <taxon>Sphingomonadales</taxon>
        <taxon>Erythrobacteraceae</taxon>
        <taxon>Pontixanthobacter</taxon>
    </lineage>
</organism>
<name>A0A844Z8K1_9SPHN</name>
<feature type="region of interest" description="Disordered" evidence="1">
    <location>
        <begin position="137"/>
        <end position="159"/>
    </location>
</feature>
<proteinExistence type="predicted"/>
<dbReference type="OrthoDB" id="7390084at2"/>
<dbReference type="Proteomes" id="UP000460290">
    <property type="component" value="Unassembled WGS sequence"/>
</dbReference>
<evidence type="ECO:0000256" key="1">
    <source>
        <dbReference type="SAM" id="MobiDB-lite"/>
    </source>
</evidence>
<accession>A0A844Z8K1</accession>
<dbReference type="PROSITE" id="PS51257">
    <property type="entry name" value="PROKAR_LIPOPROTEIN"/>
    <property type="match status" value="1"/>
</dbReference>
<sequence>MKFPPIRRISATLLAAFSAAMLTGCFMIPGNFDAKLDLRSDGTFTYSYNGEIRFLGMSELAQRSRGRNEVSEWDPGSQTCWGTVSTEATDAEIETAAVEAVAEEADVAEAAAEGTIVPVTIEDSYDDRECTEEELAERRKEFDERQERSRERQEREAKQMQAVFGGIDPSDPSAGKQISERLERQRGWNSVEYLGEGLFKVDFSITSRIDHDFTFPTMEGMSAGQPFLYAFRRDGDTVRIEAPGFTRGGSSGALGGGSMNWLMLAGMERGSRSGDPDLSELLKNTNGTFTITTDGEILANNTDAGYSDTAAGRTLVWKISSDSMDSAAPMALVKLAQ</sequence>
<comment type="caution">
    <text evidence="2">The sequence shown here is derived from an EMBL/GenBank/DDBJ whole genome shotgun (WGS) entry which is preliminary data.</text>
</comment>
<evidence type="ECO:0000313" key="3">
    <source>
        <dbReference type="Proteomes" id="UP000460290"/>
    </source>
</evidence>
<dbReference type="RefSeq" id="WP_160613644.1">
    <property type="nucleotide sequence ID" value="NZ_JAUFQM010000001.1"/>
</dbReference>